<dbReference type="Pfam" id="PF13660">
    <property type="entry name" value="DUF4147"/>
    <property type="match status" value="1"/>
</dbReference>
<dbReference type="GO" id="GO:0008887">
    <property type="term" value="F:glycerate kinase activity"/>
    <property type="evidence" value="ECO:0007669"/>
    <property type="project" value="InterPro"/>
</dbReference>
<organism evidence="3 4">
    <name type="scientific">Anaerotignum lactatifermentans DSM 14214</name>
    <dbReference type="NCBI Taxonomy" id="1121323"/>
    <lineage>
        <taxon>Bacteria</taxon>
        <taxon>Bacillati</taxon>
        <taxon>Bacillota</taxon>
        <taxon>Clostridia</taxon>
        <taxon>Lachnospirales</taxon>
        <taxon>Anaerotignaceae</taxon>
        <taxon>Anaerotignum</taxon>
    </lineage>
</organism>
<dbReference type="SUPFAM" id="SSF82544">
    <property type="entry name" value="GckA/TtuD-like"/>
    <property type="match status" value="1"/>
</dbReference>
<feature type="domain" description="MOFRL-associated" evidence="2">
    <location>
        <begin position="8"/>
        <end position="230"/>
    </location>
</feature>
<protein>
    <submittedName>
        <fullName evidence="3">Glycerate 2-kinase</fullName>
    </submittedName>
</protein>
<dbReference type="Proteomes" id="UP000183975">
    <property type="component" value="Unassembled WGS sequence"/>
</dbReference>
<dbReference type="InterPro" id="IPR038614">
    <property type="entry name" value="GK_N_sf"/>
</dbReference>
<evidence type="ECO:0000259" key="1">
    <source>
        <dbReference type="Pfam" id="PF05161"/>
    </source>
</evidence>
<dbReference type="RefSeq" id="WP_072850856.1">
    <property type="nucleotide sequence ID" value="NZ_FRAH01000026.1"/>
</dbReference>
<dbReference type="Gene3D" id="3.40.50.10180">
    <property type="entry name" value="Glycerate kinase, MOFRL-like N-terminal domain"/>
    <property type="match status" value="1"/>
</dbReference>
<dbReference type="GO" id="GO:0005737">
    <property type="term" value="C:cytoplasm"/>
    <property type="evidence" value="ECO:0007669"/>
    <property type="project" value="TreeGrafter"/>
</dbReference>
<dbReference type="AlphaFoldDB" id="A0A1M6SAA2"/>
<evidence type="ECO:0000313" key="3">
    <source>
        <dbReference type="EMBL" id="SHK41586.1"/>
    </source>
</evidence>
<evidence type="ECO:0000313" key="4">
    <source>
        <dbReference type="Proteomes" id="UP000183975"/>
    </source>
</evidence>
<dbReference type="PANTHER" id="PTHR12227">
    <property type="entry name" value="GLYCERATE KINASE"/>
    <property type="match status" value="1"/>
</dbReference>
<gene>
    <name evidence="3" type="ORF">SAMN02745138_01689</name>
</gene>
<keyword evidence="4" id="KW-1185">Reference proteome</keyword>
<dbReference type="Gene3D" id="3.40.1480.10">
    <property type="entry name" value="MOFRL domain"/>
    <property type="match status" value="1"/>
</dbReference>
<sequence>MNILREHAQTIIDDTLKQVQPHAAVQRALEGRTFPGKCIVISIGKAAWTMAKAASDLLGNTIDRGVVLTKYDHSQGEIPGFVIAEGGHPLVDENSIAGTEKILAAVENLTEKDTIIFLISGGGSALFEKPAGSLTLADMQNVTNQLLACGAEITEINTIRKHLSAVKGGRFAKLCAPASIIAIALSDILGDYPDAIASGPATADTSTCADAMAVVEKYHLDFPPAVLKQLQEETPKKITNCEMQITGSVSQLCTFAAKAAEKLGYTPLTLSTMLDCEAREAGRFLGSMAKTLEKGKGLVKGPCAILCGGETVVHLTGKGKGGRNQELALAAAPYLEGMKNALVAAVGSDGTDGPTDAAGGMVDGSTMAALRQAGLSVDAVLAENDAYHALKAVDSLIFTGPTGTNVNDLYFLLFRP</sequence>
<dbReference type="EMBL" id="FRAH01000026">
    <property type="protein sequence ID" value="SHK41586.1"/>
    <property type="molecule type" value="Genomic_DNA"/>
</dbReference>
<dbReference type="OrthoDB" id="9766552at2"/>
<reference evidence="3 4" key="1">
    <citation type="submission" date="2016-11" db="EMBL/GenBank/DDBJ databases">
        <authorList>
            <person name="Jaros S."/>
            <person name="Januszkiewicz K."/>
            <person name="Wedrychowicz H."/>
        </authorList>
    </citation>
    <scope>NUCLEOTIDE SEQUENCE [LARGE SCALE GENOMIC DNA]</scope>
    <source>
        <strain evidence="3 4">DSM 14214</strain>
    </source>
</reference>
<proteinExistence type="predicted"/>
<dbReference type="PANTHER" id="PTHR12227:SF0">
    <property type="entry name" value="GLYCERATE KINASE"/>
    <property type="match status" value="1"/>
</dbReference>
<dbReference type="InterPro" id="IPR039760">
    <property type="entry name" value="MOFRL_protein"/>
</dbReference>
<keyword evidence="3" id="KW-0808">Transferase</keyword>
<name>A0A1M6SAA2_9FIRM</name>
<accession>A0A1M6SAA2</accession>
<dbReference type="InterPro" id="IPR025286">
    <property type="entry name" value="MOFRL_assoc_dom"/>
</dbReference>
<feature type="domain" description="MOFRL" evidence="1">
    <location>
        <begin position="303"/>
        <end position="408"/>
    </location>
</feature>
<keyword evidence="3" id="KW-0418">Kinase</keyword>
<dbReference type="InterPro" id="IPR007835">
    <property type="entry name" value="MOFRL"/>
</dbReference>
<dbReference type="Pfam" id="PF05161">
    <property type="entry name" value="MOFRL"/>
    <property type="match status" value="1"/>
</dbReference>
<evidence type="ECO:0000259" key="2">
    <source>
        <dbReference type="Pfam" id="PF13660"/>
    </source>
</evidence>
<dbReference type="InterPro" id="IPR037035">
    <property type="entry name" value="GK-like_C_sf"/>
</dbReference>